<dbReference type="Proteomes" id="UP000002281">
    <property type="component" value="Chromosome 3"/>
</dbReference>
<reference evidence="1" key="3">
    <citation type="submission" date="2025-09" db="UniProtKB">
        <authorList>
            <consortium name="Ensembl"/>
        </authorList>
    </citation>
    <scope>IDENTIFICATION</scope>
    <source>
        <strain evidence="1">Thoroughbred</strain>
    </source>
</reference>
<dbReference type="AlphaFoldDB" id="F6QTI9"/>
<dbReference type="VGNC" id="VGNC:51193">
    <property type="gene designation" value="GCSH"/>
</dbReference>
<dbReference type="FunCoup" id="F6QTI9">
    <property type="interactions" value="979"/>
</dbReference>
<dbReference type="ExpressionAtlas" id="F6QTI9">
    <property type="expression patterns" value="baseline"/>
</dbReference>
<dbReference type="Bgee" id="ENSECAG00000026862">
    <property type="expression patterns" value="Expressed in brainstem and 23 other cell types or tissues"/>
</dbReference>
<protein>
    <submittedName>
        <fullName evidence="1">Glycine cleavage system protein H</fullName>
    </submittedName>
</protein>
<evidence type="ECO:0000313" key="2">
    <source>
        <dbReference type="Proteomes" id="UP000002281"/>
    </source>
</evidence>
<name>F6QTI9_HORSE</name>
<evidence type="ECO:0000313" key="1">
    <source>
        <dbReference type="Ensembl" id="ENSECAP00000022869.3"/>
    </source>
</evidence>
<dbReference type="STRING" id="9796.ENSECAP00000022869"/>
<dbReference type="PaxDb" id="9796-ENSECAP00000022869"/>
<accession>F6QTI9</accession>
<reference evidence="1 2" key="1">
    <citation type="journal article" date="2009" name="Science">
        <title>Genome sequence, comparative analysis, and population genetics of the domestic horse.</title>
        <authorList>
            <consortium name="Broad Institute Genome Sequencing Platform"/>
            <consortium name="Broad Institute Whole Genome Assembly Team"/>
            <person name="Wade C.M."/>
            <person name="Giulotto E."/>
            <person name="Sigurdsson S."/>
            <person name="Zoli M."/>
            <person name="Gnerre S."/>
            <person name="Imsland F."/>
            <person name="Lear T.L."/>
            <person name="Adelson D.L."/>
            <person name="Bailey E."/>
            <person name="Bellone R.R."/>
            <person name="Bloecker H."/>
            <person name="Distl O."/>
            <person name="Edgar R.C."/>
            <person name="Garber M."/>
            <person name="Leeb T."/>
            <person name="Mauceli E."/>
            <person name="MacLeod J.N."/>
            <person name="Penedo M.C.T."/>
            <person name="Raison J.M."/>
            <person name="Sharpe T."/>
            <person name="Vogel J."/>
            <person name="Andersson L."/>
            <person name="Antczak D.F."/>
            <person name="Biagi T."/>
            <person name="Binns M.M."/>
            <person name="Chowdhary B.P."/>
            <person name="Coleman S.J."/>
            <person name="Della Valle G."/>
            <person name="Fryc S."/>
            <person name="Guerin G."/>
            <person name="Hasegawa T."/>
            <person name="Hill E.W."/>
            <person name="Jurka J."/>
            <person name="Kiialainen A."/>
            <person name="Lindgren G."/>
            <person name="Liu J."/>
            <person name="Magnani E."/>
            <person name="Mickelson J.R."/>
            <person name="Murray J."/>
            <person name="Nergadze S.G."/>
            <person name="Onofrio R."/>
            <person name="Pedroni S."/>
            <person name="Piras M.F."/>
            <person name="Raudsepp T."/>
            <person name="Rocchi M."/>
            <person name="Roeed K.H."/>
            <person name="Ryder O.A."/>
            <person name="Searle S."/>
            <person name="Skow L."/>
            <person name="Swinburne J.E."/>
            <person name="Syvaenen A.C."/>
            <person name="Tozaki T."/>
            <person name="Valberg S.J."/>
            <person name="Vaudin M."/>
            <person name="White J.R."/>
            <person name="Zody M.C."/>
            <person name="Lander E.S."/>
            <person name="Lindblad-Toh K."/>
        </authorList>
    </citation>
    <scope>NUCLEOTIDE SEQUENCE [LARGE SCALE GENOMIC DNA]</scope>
    <source>
        <strain evidence="1 2">Thoroughbred</strain>
    </source>
</reference>
<organism evidence="1 2">
    <name type="scientific">Equus caballus</name>
    <name type="common">Horse</name>
    <dbReference type="NCBI Taxonomy" id="9796"/>
    <lineage>
        <taxon>Eukaryota</taxon>
        <taxon>Metazoa</taxon>
        <taxon>Chordata</taxon>
        <taxon>Craniata</taxon>
        <taxon>Vertebrata</taxon>
        <taxon>Euteleostomi</taxon>
        <taxon>Mammalia</taxon>
        <taxon>Eutheria</taxon>
        <taxon>Laurasiatheria</taxon>
        <taxon>Perissodactyla</taxon>
        <taxon>Equidae</taxon>
        <taxon>Equus</taxon>
    </lineage>
</organism>
<proteinExistence type="predicted"/>
<dbReference type="Ensembl" id="ENSECAT00000029000.3">
    <property type="protein sequence ID" value="ENSECAP00000022869.3"/>
    <property type="gene ID" value="ENSECAG00000026862.4"/>
</dbReference>
<dbReference type="HOGENOM" id="CLU_097408_2_0_1"/>
<evidence type="ECO:0000313" key="3">
    <source>
        <dbReference type="VGNC" id="VGNC:51193"/>
    </source>
</evidence>
<gene>
    <name evidence="1 3" type="primary">GCSH</name>
</gene>
<dbReference type="GeneTree" id="ENSGT00390000011666"/>
<sequence>MALRAAWRARAAACSLRAAWAPAVPCPPLPLGLRAGAARTLRTGPALLSGSFGRCCLL</sequence>
<dbReference type="InParanoid" id="F6QTI9"/>
<keyword evidence="2" id="KW-1185">Reference proteome</keyword>
<reference evidence="1" key="2">
    <citation type="submission" date="2025-08" db="UniProtKB">
        <authorList>
            <consortium name="Ensembl"/>
        </authorList>
    </citation>
    <scope>IDENTIFICATION</scope>
    <source>
        <strain evidence="1">Thoroughbred</strain>
    </source>
</reference>